<feature type="transmembrane region" description="Helical" evidence="1">
    <location>
        <begin position="416"/>
        <end position="438"/>
    </location>
</feature>
<dbReference type="STRING" id="1605367.AFM12_11670"/>
<name>A0A0P7C3Z6_9BACT</name>
<gene>
    <name evidence="2" type="ORF">AFM12_11670</name>
</gene>
<dbReference type="Proteomes" id="UP000050454">
    <property type="component" value="Unassembled WGS sequence"/>
</dbReference>
<keyword evidence="1" id="KW-1133">Transmembrane helix</keyword>
<evidence type="ECO:0000313" key="2">
    <source>
        <dbReference type="EMBL" id="KPM47888.1"/>
    </source>
</evidence>
<evidence type="ECO:0000256" key="1">
    <source>
        <dbReference type="SAM" id="Phobius"/>
    </source>
</evidence>
<evidence type="ECO:0000313" key="3">
    <source>
        <dbReference type="Proteomes" id="UP000050454"/>
    </source>
</evidence>
<reference evidence="2 3" key="1">
    <citation type="submission" date="2015-07" db="EMBL/GenBank/DDBJ databases">
        <title>The draft genome sequence of Leadbetterella sp. JN14-9.</title>
        <authorList>
            <person name="Liu Y."/>
            <person name="Du J."/>
            <person name="Shao Z."/>
        </authorList>
    </citation>
    <scope>NUCLEOTIDE SEQUENCE [LARGE SCALE GENOMIC DNA]</scope>
    <source>
        <strain evidence="2 3">JN14-9</strain>
    </source>
</reference>
<dbReference type="SUPFAM" id="SSF52266">
    <property type="entry name" value="SGNH hydrolase"/>
    <property type="match status" value="1"/>
</dbReference>
<proteinExistence type="predicted"/>
<keyword evidence="1" id="KW-0472">Membrane</keyword>
<protein>
    <recommendedName>
        <fullName evidence="4">SGNH hydrolase-type esterase domain-containing protein</fullName>
    </recommendedName>
</protein>
<dbReference type="EMBL" id="LGTQ01000009">
    <property type="protein sequence ID" value="KPM47888.1"/>
    <property type="molecule type" value="Genomic_DNA"/>
</dbReference>
<dbReference type="AlphaFoldDB" id="A0A0P7C3Z6"/>
<accession>A0A0P7C3Z6</accession>
<organism evidence="2 3">
    <name type="scientific">Jiulongibacter sediminis</name>
    <dbReference type="NCBI Taxonomy" id="1605367"/>
    <lineage>
        <taxon>Bacteria</taxon>
        <taxon>Pseudomonadati</taxon>
        <taxon>Bacteroidota</taxon>
        <taxon>Cytophagia</taxon>
        <taxon>Cytophagales</taxon>
        <taxon>Leadbetterellaceae</taxon>
        <taxon>Jiulongibacter</taxon>
    </lineage>
</organism>
<evidence type="ECO:0008006" key="4">
    <source>
        <dbReference type="Google" id="ProtNLM"/>
    </source>
</evidence>
<comment type="caution">
    <text evidence="2">The sequence shown here is derived from an EMBL/GenBank/DDBJ whole genome shotgun (WGS) entry which is preliminary data.</text>
</comment>
<keyword evidence="1" id="KW-0812">Transmembrane</keyword>
<feature type="transmembrane region" description="Helical" evidence="1">
    <location>
        <begin position="389"/>
        <end position="409"/>
    </location>
</feature>
<sequence>MKVLTKAIDNGRLDKDVIRKTTLRVLDLVEGGIYKSAAGEGKIGSLNRYTNAVRQKSYWKYFREVSSSKNKQKDLKRVVAEGDSWFNHPFLCDILEVLNLENNVSVYSMAYAADWLQNYIYGGEYIEGLSLIKPDAFLVSGGGNDLLEGQKLGLFIRQPSYSKSIQCTTDYPDDSDYYLKILSHFPTNDSELVRGYKYLNKAFISQVKLMIWSYYFMFHNIRKKYKTLLIITQGYSEAIPAMAAKNLWFSLNYFYKGLLNRLQNNGNWIENPLRNSQIYDVKDMRCVLKAMIHIFNESLISLAKDGGFDNLVHVDNRGLATSNDWFDEMHMKSYRNYQIAKVYSAIIKGDLPPISSYRTTELFSSGALKADTFIQFFGRMTTTKNFMNYIKWSLGLFFVVLILLIFCLGIKWQNSFFVFVPLGIELLRRFILSSYILWNLKN</sequence>
<keyword evidence="3" id="KW-1185">Reference proteome</keyword>